<sequence length="20" mass="2350">MQAAEVDLDRLVDYKTEYCS</sequence>
<gene>
    <name evidence="1" type="ORF">EVA_18940</name>
</gene>
<reference evidence="1" key="1">
    <citation type="journal article" date="2012" name="PLoS ONE">
        <title>Gene sets for utilization of primary and secondary nutrition supplies in the distal gut of endangered iberian lynx.</title>
        <authorList>
            <person name="Alcaide M."/>
            <person name="Messina E."/>
            <person name="Richter M."/>
            <person name="Bargiela R."/>
            <person name="Peplies J."/>
            <person name="Huws S.A."/>
            <person name="Newbold C.J."/>
            <person name="Golyshin P.N."/>
            <person name="Simon M.A."/>
            <person name="Lopez G."/>
            <person name="Yakimov M.M."/>
            <person name="Ferrer M."/>
        </authorList>
    </citation>
    <scope>NUCLEOTIDE SEQUENCE</scope>
</reference>
<feature type="non-terminal residue" evidence="1">
    <location>
        <position position="20"/>
    </location>
</feature>
<protein>
    <submittedName>
        <fullName evidence="1">Uncharacterized protein</fullName>
    </submittedName>
</protein>
<dbReference type="AlphaFoldDB" id="J9G020"/>
<organism evidence="1">
    <name type="scientific">gut metagenome</name>
    <dbReference type="NCBI Taxonomy" id="749906"/>
    <lineage>
        <taxon>unclassified sequences</taxon>
        <taxon>metagenomes</taxon>
        <taxon>organismal metagenomes</taxon>
    </lineage>
</organism>
<comment type="caution">
    <text evidence="1">The sequence shown here is derived from an EMBL/GenBank/DDBJ whole genome shotgun (WGS) entry which is preliminary data.</text>
</comment>
<proteinExistence type="predicted"/>
<evidence type="ECO:0000313" key="1">
    <source>
        <dbReference type="EMBL" id="EJW92954.1"/>
    </source>
</evidence>
<dbReference type="EMBL" id="AMCI01007242">
    <property type="protein sequence ID" value="EJW92954.1"/>
    <property type="molecule type" value="Genomic_DNA"/>
</dbReference>
<accession>J9G020</accession>
<name>J9G020_9ZZZZ</name>